<evidence type="ECO:0000313" key="3">
    <source>
        <dbReference type="EMBL" id="KZP08726.1"/>
    </source>
</evidence>
<protein>
    <recommendedName>
        <fullName evidence="2">F-box domain-containing protein</fullName>
    </recommendedName>
</protein>
<reference evidence="3 4" key="1">
    <citation type="journal article" date="2016" name="Mol. Biol. Evol.">
        <title>Comparative Genomics of Early-Diverging Mushroom-Forming Fungi Provides Insights into the Origins of Lignocellulose Decay Capabilities.</title>
        <authorList>
            <person name="Nagy L.G."/>
            <person name="Riley R."/>
            <person name="Tritt A."/>
            <person name="Adam C."/>
            <person name="Daum C."/>
            <person name="Floudas D."/>
            <person name="Sun H."/>
            <person name="Yadav J.S."/>
            <person name="Pangilinan J."/>
            <person name="Larsson K.H."/>
            <person name="Matsuura K."/>
            <person name="Barry K."/>
            <person name="Labutti K."/>
            <person name="Kuo R."/>
            <person name="Ohm R.A."/>
            <person name="Bhattacharya S.S."/>
            <person name="Shirouzu T."/>
            <person name="Yoshinaga Y."/>
            <person name="Martin F.M."/>
            <person name="Grigoriev I.V."/>
            <person name="Hibbett D.S."/>
        </authorList>
    </citation>
    <scope>NUCLEOTIDE SEQUENCE [LARGE SCALE GENOMIC DNA]</scope>
    <source>
        <strain evidence="3 4">CBS 109695</strain>
    </source>
</reference>
<sequence length="473" mass="53524">MDAGAVVQQRLRQLQTQEDELQSSEADLLSQLEKLRTRKRGVHAEISRLTNENASIAQLPDEVLVEIFGNFREEGWRDGLPFLVRASHVIKRWRALALATPSLWTTIQLRPTTLLRQYPVDLIAHYLQLSGPKLLDIYVFICEDQDITPVAELLIPQIGRWQKLTIESADEQALQTFIAGLYNECAPHLEHLQIDLEIDDEQDETLWSGDNQTLMGGAPLLSYLGTRGVNMQLWLPPLGAVKSLYFADCYSAILLSYARLKDILMASTSLTHLEVEGMVNCCAEDELALIELPHLVSLTVLPPDYVNPVHFMRNIFSAISTPALETLCLRKVYGQQFRVFLETFRSANWHPVLHTLRLESVTGLEHLTPIFALSSPTITHISLKFITDPEPILMLLRSNTVDPLWPRLKTLTVGPGNNALLRSLISDRIAVGTPLTRLRYATESRATFDTLPDGEMAWFRERLDVENVAYHDM</sequence>
<dbReference type="Gene3D" id="3.80.10.10">
    <property type="entry name" value="Ribonuclease Inhibitor"/>
    <property type="match status" value="1"/>
</dbReference>
<evidence type="ECO:0000313" key="4">
    <source>
        <dbReference type="Proteomes" id="UP000076532"/>
    </source>
</evidence>
<dbReference type="InterPro" id="IPR032675">
    <property type="entry name" value="LRR_dom_sf"/>
</dbReference>
<accession>A0A165XND1</accession>
<keyword evidence="4" id="KW-1185">Reference proteome</keyword>
<feature type="coiled-coil region" evidence="1">
    <location>
        <begin position="7"/>
        <end position="52"/>
    </location>
</feature>
<dbReference type="Pfam" id="PF12937">
    <property type="entry name" value="F-box-like"/>
    <property type="match status" value="1"/>
</dbReference>
<gene>
    <name evidence="3" type="ORF">FIBSPDRAFT_938832</name>
</gene>
<dbReference type="STRING" id="436010.A0A165XND1"/>
<dbReference type="SUPFAM" id="SSF81383">
    <property type="entry name" value="F-box domain"/>
    <property type="match status" value="1"/>
</dbReference>
<dbReference type="InterPro" id="IPR001810">
    <property type="entry name" value="F-box_dom"/>
</dbReference>
<keyword evidence="1" id="KW-0175">Coiled coil</keyword>
<dbReference type="Gene3D" id="1.20.1280.50">
    <property type="match status" value="1"/>
</dbReference>
<dbReference type="InterPro" id="IPR036047">
    <property type="entry name" value="F-box-like_dom_sf"/>
</dbReference>
<dbReference type="AlphaFoldDB" id="A0A165XND1"/>
<proteinExistence type="predicted"/>
<dbReference type="EMBL" id="KV417715">
    <property type="protein sequence ID" value="KZP08726.1"/>
    <property type="molecule type" value="Genomic_DNA"/>
</dbReference>
<organism evidence="3 4">
    <name type="scientific">Athelia psychrophila</name>
    <dbReference type="NCBI Taxonomy" id="1759441"/>
    <lineage>
        <taxon>Eukaryota</taxon>
        <taxon>Fungi</taxon>
        <taxon>Dikarya</taxon>
        <taxon>Basidiomycota</taxon>
        <taxon>Agaricomycotina</taxon>
        <taxon>Agaricomycetes</taxon>
        <taxon>Agaricomycetidae</taxon>
        <taxon>Atheliales</taxon>
        <taxon>Atheliaceae</taxon>
        <taxon>Athelia</taxon>
    </lineage>
</organism>
<evidence type="ECO:0000256" key="1">
    <source>
        <dbReference type="SAM" id="Coils"/>
    </source>
</evidence>
<evidence type="ECO:0000259" key="2">
    <source>
        <dbReference type="Pfam" id="PF12937"/>
    </source>
</evidence>
<feature type="domain" description="F-box" evidence="2">
    <location>
        <begin position="56"/>
        <end position="108"/>
    </location>
</feature>
<dbReference type="Proteomes" id="UP000076532">
    <property type="component" value="Unassembled WGS sequence"/>
</dbReference>
<dbReference type="OrthoDB" id="3244423at2759"/>
<name>A0A165XND1_9AGAM</name>